<evidence type="ECO:0000313" key="2">
    <source>
        <dbReference type="EMBL" id="EGF82701.1"/>
    </source>
</evidence>
<accession>F4NXK2</accession>
<proteinExistence type="predicted"/>
<feature type="region of interest" description="Disordered" evidence="1">
    <location>
        <begin position="170"/>
        <end position="194"/>
    </location>
</feature>
<evidence type="ECO:0000313" key="3">
    <source>
        <dbReference type="Proteomes" id="UP000007241"/>
    </source>
</evidence>
<reference evidence="2 3" key="1">
    <citation type="submission" date="2009-12" db="EMBL/GenBank/DDBJ databases">
        <title>The draft genome of Batrachochytrium dendrobatidis.</title>
        <authorList>
            <consortium name="US DOE Joint Genome Institute (JGI-PGF)"/>
            <person name="Kuo A."/>
            <person name="Salamov A."/>
            <person name="Schmutz J."/>
            <person name="Lucas S."/>
            <person name="Pitluck S."/>
            <person name="Rosenblum E."/>
            <person name="Stajich J."/>
            <person name="Eisen M."/>
            <person name="Grigoriev I.V."/>
        </authorList>
    </citation>
    <scope>NUCLEOTIDE SEQUENCE [LARGE SCALE GENOMIC DNA]</scope>
    <source>
        <strain evidence="3">JAM81 / FGSC 10211</strain>
    </source>
</reference>
<dbReference type="EMBL" id="GL882880">
    <property type="protein sequence ID" value="EGF82701.1"/>
    <property type="molecule type" value="Genomic_DNA"/>
</dbReference>
<protein>
    <submittedName>
        <fullName evidence="2">Expressed protein</fullName>
    </submittedName>
</protein>
<dbReference type="RefSeq" id="XP_006676750.1">
    <property type="nucleotide sequence ID" value="XM_006676687.1"/>
</dbReference>
<feature type="region of interest" description="Disordered" evidence="1">
    <location>
        <begin position="126"/>
        <end position="157"/>
    </location>
</feature>
<feature type="compositionally biased region" description="Polar residues" evidence="1">
    <location>
        <begin position="126"/>
        <end position="138"/>
    </location>
</feature>
<dbReference type="STRING" id="684364.F4NXK2"/>
<feature type="compositionally biased region" description="Polar residues" evidence="1">
    <location>
        <begin position="182"/>
        <end position="193"/>
    </location>
</feature>
<feature type="compositionally biased region" description="Basic residues" evidence="1">
    <location>
        <begin position="170"/>
        <end position="181"/>
    </location>
</feature>
<evidence type="ECO:0000256" key="1">
    <source>
        <dbReference type="SAM" id="MobiDB-lite"/>
    </source>
</evidence>
<sequence>MISRLMKENARLRNQFIGLRKPDVASTSVSQKESAFKNATTDESMANIHKMMNLFKEQESRINTLEKKVIVGKPKASKSERVERTNQASKGSTNTERYHREMLARWIRDQHRLSDACVSTDSIGVLSTSSSDDSPNGQNGKGGEIFGRKGNRNSSRDTWAQRVTFGTQKGRYHQCGKRHSAKINSSSMESSANEIPKCSEMHRQGGSQMIMVVPAIDITVSSKQMRPVSTEEPFSEAPLMDYADPKSVNASHKSRNNLFHSGICHTTFVPNLTNKKGPNTMFEREDSGIGGTPIRLSSFDDVEASLPSKTRFDIQPEKSGNRTKPFGRKNVLQEPGYTPKGLANMKLDNDRLVEALTCLDMNR</sequence>
<feature type="region of interest" description="Disordered" evidence="1">
    <location>
        <begin position="73"/>
        <end position="96"/>
    </location>
</feature>
<dbReference type="GeneID" id="18240136"/>
<gene>
    <name evidence="2" type="ORF">BATDEDRAFT_32847</name>
</gene>
<name>F4NXK2_BATDJ</name>
<dbReference type="InParanoid" id="F4NXK2"/>
<organism evidence="2 3">
    <name type="scientific">Batrachochytrium dendrobatidis (strain JAM81 / FGSC 10211)</name>
    <name type="common">Frog chytrid fungus</name>
    <dbReference type="NCBI Taxonomy" id="684364"/>
    <lineage>
        <taxon>Eukaryota</taxon>
        <taxon>Fungi</taxon>
        <taxon>Fungi incertae sedis</taxon>
        <taxon>Chytridiomycota</taxon>
        <taxon>Chytridiomycota incertae sedis</taxon>
        <taxon>Chytridiomycetes</taxon>
        <taxon>Rhizophydiales</taxon>
        <taxon>Rhizophydiales incertae sedis</taxon>
        <taxon>Batrachochytrium</taxon>
    </lineage>
</organism>
<keyword evidence="3" id="KW-1185">Reference proteome</keyword>
<dbReference type="Proteomes" id="UP000007241">
    <property type="component" value="Unassembled WGS sequence"/>
</dbReference>
<dbReference type="HOGENOM" id="CLU_762865_0_0_1"/>
<dbReference type="AlphaFoldDB" id="F4NXK2"/>
<feature type="compositionally biased region" description="Polar residues" evidence="1">
    <location>
        <begin position="85"/>
        <end position="95"/>
    </location>
</feature>